<dbReference type="PANTHER" id="PTHR12826">
    <property type="entry name" value="RIBONUCLEASE Y"/>
    <property type="match status" value="1"/>
</dbReference>
<evidence type="ECO:0000313" key="8">
    <source>
        <dbReference type="Proteomes" id="UP000827092"/>
    </source>
</evidence>
<sequence>MDVDSNKKEDRPYFPPAKKSSLAGSVEMRKIPIPPNRYAPLKENWMKIFTTVVEHLHLHIRFNLKAKLVEIRMGDKIVTCPYDICHKVKETRLKIHISKVHAKEKYLNKNLYECFYNPRHVVPLSQRLEHLMGCKDNVDRFKFELVEPDPSKNIYENEIKTYMRTPKSEMRAELNKTLDRK</sequence>
<accession>A0AAV6V452</accession>
<gene>
    <name evidence="7" type="ORF">JTE90_028316</name>
</gene>
<dbReference type="Pfam" id="PF05253">
    <property type="entry name" value="zf-U11-48K"/>
    <property type="match status" value="1"/>
</dbReference>
<dbReference type="GO" id="GO:0003723">
    <property type="term" value="F:RNA binding"/>
    <property type="evidence" value="ECO:0007669"/>
    <property type="project" value="UniProtKB-KW"/>
</dbReference>
<evidence type="ECO:0000256" key="4">
    <source>
        <dbReference type="ARBA" id="ARBA00022884"/>
    </source>
</evidence>
<name>A0AAV6V452_9ARAC</name>
<evidence type="ECO:0000256" key="1">
    <source>
        <dbReference type="ARBA" id="ARBA00022723"/>
    </source>
</evidence>
<feature type="region of interest" description="Disordered" evidence="5">
    <location>
        <begin position="1"/>
        <end position="21"/>
    </location>
</feature>
<reference evidence="7 8" key="1">
    <citation type="journal article" date="2022" name="Nat. Ecol. Evol.">
        <title>A masculinizing supergene underlies an exaggerated male reproductive morph in a spider.</title>
        <authorList>
            <person name="Hendrickx F."/>
            <person name="De Corte Z."/>
            <person name="Sonet G."/>
            <person name="Van Belleghem S.M."/>
            <person name="Kostlbacher S."/>
            <person name="Vangestel C."/>
        </authorList>
    </citation>
    <scope>NUCLEOTIDE SEQUENCE [LARGE SCALE GENOMIC DNA]</scope>
    <source>
        <strain evidence="7">W744_W776</strain>
    </source>
</reference>
<dbReference type="InterPro" id="IPR022776">
    <property type="entry name" value="TRM13/UPF0224_CHHC_Znf_dom"/>
</dbReference>
<evidence type="ECO:0000256" key="2">
    <source>
        <dbReference type="ARBA" id="ARBA00022771"/>
    </source>
</evidence>
<feature type="domain" description="CHHC U11-48K-type" evidence="6">
    <location>
        <begin position="78"/>
        <end position="99"/>
    </location>
</feature>
<proteinExistence type="predicted"/>
<evidence type="ECO:0000256" key="3">
    <source>
        <dbReference type="ARBA" id="ARBA00022833"/>
    </source>
</evidence>
<dbReference type="PANTHER" id="PTHR12826:SF13">
    <property type="entry name" value="RNA-BINDING PROTEIN PNO1"/>
    <property type="match status" value="1"/>
</dbReference>
<keyword evidence="4" id="KW-0694">RNA-binding</keyword>
<keyword evidence="2" id="KW-0863">Zinc-finger</keyword>
<keyword evidence="3" id="KW-0862">Zinc</keyword>
<dbReference type="EMBL" id="JAFNEN010000173">
    <property type="protein sequence ID" value="KAG8190817.1"/>
    <property type="molecule type" value="Genomic_DNA"/>
</dbReference>
<dbReference type="AlphaFoldDB" id="A0AAV6V452"/>
<evidence type="ECO:0000256" key="5">
    <source>
        <dbReference type="SAM" id="MobiDB-lite"/>
    </source>
</evidence>
<keyword evidence="1" id="KW-0479">Metal-binding</keyword>
<organism evidence="7 8">
    <name type="scientific">Oedothorax gibbosus</name>
    <dbReference type="NCBI Taxonomy" id="931172"/>
    <lineage>
        <taxon>Eukaryota</taxon>
        <taxon>Metazoa</taxon>
        <taxon>Ecdysozoa</taxon>
        <taxon>Arthropoda</taxon>
        <taxon>Chelicerata</taxon>
        <taxon>Arachnida</taxon>
        <taxon>Araneae</taxon>
        <taxon>Araneomorphae</taxon>
        <taxon>Entelegynae</taxon>
        <taxon>Araneoidea</taxon>
        <taxon>Linyphiidae</taxon>
        <taxon>Erigoninae</taxon>
        <taxon>Oedothorax</taxon>
    </lineage>
</organism>
<dbReference type="Proteomes" id="UP000827092">
    <property type="component" value="Unassembled WGS sequence"/>
</dbReference>
<evidence type="ECO:0000313" key="7">
    <source>
        <dbReference type="EMBL" id="KAG8190817.1"/>
    </source>
</evidence>
<dbReference type="GO" id="GO:0008270">
    <property type="term" value="F:zinc ion binding"/>
    <property type="evidence" value="ECO:0007669"/>
    <property type="project" value="UniProtKB-KW"/>
</dbReference>
<dbReference type="GO" id="GO:0005634">
    <property type="term" value="C:nucleus"/>
    <property type="evidence" value="ECO:0007669"/>
    <property type="project" value="TreeGrafter"/>
</dbReference>
<keyword evidence="8" id="KW-1185">Reference proteome</keyword>
<feature type="compositionally biased region" description="Basic and acidic residues" evidence="5">
    <location>
        <begin position="1"/>
        <end position="12"/>
    </location>
</feature>
<evidence type="ECO:0000259" key="6">
    <source>
        <dbReference type="Pfam" id="PF05253"/>
    </source>
</evidence>
<protein>
    <recommendedName>
        <fullName evidence="6">CHHC U11-48K-type domain-containing protein</fullName>
    </recommendedName>
</protein>
<comment type="caution">
    <text evidence="7">The sequence shown here is derived from an EMBL/GenBank/DDBJ whole genome shotgun (WGS) entry which is preliminary data.</text>
</comment>